<organism evidence="1 2">
    <name type="scientific">Thioclava indica</name>
    <dbReference type="NCBI Taxonomy" id="1353528"/>
    <lineage>
        <taxon>Bacteria</taxon>
        <taxon>Pseudomonadati</taxon>
        <taxon>Pseudomonadota</taxon>
        <taxon>Alphaproteobacteria</taxon>
        <taxon>Rhodobacterales</taxon>
        <taxon>Paracoccaceae</taxon>
        <taxon>Thioclava</taxon>
    </lineage>
</organism>
<proteinExistence type="predicted"/>
<keyword evidence="2" id="KW-1185">Reference proteome</keyword>
<sequence length="53" mass="6034">MKRFVVPVENIVKRLDVFKASSSENCIAMLGGETSIYKPEADNPFRGFLKDER</sequence>
<gene>
    <name evidence="1" type="ORF">DT23_13865</name>
</gene>
<reference evidence="1 2" key="1">
    <citation type="journal article" date="2015" name="Antonie Van Leeuwenhoek">
        <title>Thioclava indica sp. nov., isolated from surface seawater of the Indian Ocean.</title>
        <authorList>
            <person name="Liu Y."/>
            <person name="Lai Q."/>
            <person name="Du J."/>
            <person name="Xu H."/>
            <person name="Jiang L."/>
            <person name="Shao Z."/>
        </authorList>
    </citation>
    <scope>NUCLEOTIDE SEQUENCE [LARGE SCALE GENOMIC DNA]</scope>
    <source>
        <strain evidence="1 2">DT23-4</strain>
    </source>
</reference>
<comment type="caution">
    <text evidence="1">The sequence shown here is derived from an EMBL/GenBank/DDBJ whole genome shotgun (WGS) entry which is preliminary data.</text>
</comment>
<accession>A0A074JUR2</accession>
<name>A0A074JUR2_9RHOB</name>
<dbReference type="EMBL" id="AUNB01000021">
    <property type="protein sequence ID" value="KEO60199.1"/>
    <property type="molecule type" value="Genomic_DNA"/>
</dbReference>
<protein>
    <submittedName>
        <fullName evidence="1">Uncharacterized protein</fullName>
    </submittedName>
</protein>
<dbReference type="AlphaFoldDB" id="A0A074JUR2"/>
<evidence type="ECO:0000313" key="2">
    <source>
        <dbReference type="Proteomes" id="UP000027471"/>
    </source>
</evidence>
<evidence type="ECO:0000313" key="1">
    <source>
        <dbReference type="EMBL" id="KEO60199.1"/>
    </source>
</evidence>
<dbReference type="Proteomes" id="UP000027471">
    <property type="component" value="Unassembled WGS sequence"/>
</dbReference>